<protein>
    <submittedName>
        <fullName evidence="3">Glyoxylate/hydroxypyruvate reductase A</fullName>
    </submittedName>
</protein>
<dbReference type="GO" id="GO:0051287">
    <property type="term" value="F:NAD binding"/>
    <property type="evidence" value="ECO:0007669"/>
    <property type="project" value="InterPro"/>
</dbReference>
<dbReference type="AlphaFoldDB" id="A0A223VA83"/>
<dbReference type="GO" id="GO:0016616">
    <property type="term" value="F:oxidoreductase activity, acting on the CH-OH group of donors, NAD or NADP as acceptor"/>
    <property type="evidence" value="ECO:0007669"/>
    <property type="project" value="UniProtKB-ARBA"/>
</dbReference>
<keyword evidence="4" id="KW-1185">Reference proteome</keyword>
<evidence type="ECO:0000256" key="1">
    <source>
        <dbReference type="ARBA" id="ARBA00023002"/>
    </source>
</evidence>
<dbReference type="PANTHER" id="PTHR43333">
    <property type="entry name" value="2-HACID_DH_C DOMAIN-CONTAINING PROTEIN"/>
    <property type="match status" value="1"/>
</dbReference>
<dbReference type="Proteomes" id="UP000215244">
    <property type="component" value="Chromosome"/>
</dbReference>
<dbReference type="InterPro" id="IPR036291">
    <property type="entry name" value="NAD(P)-bd_dom_sf"/>
</dbReference>
<sequence length="309" mass="34817">MAIVIIRQDGKIDAWKKALKERNPSIEVYSYLEEHPKESITMALIWKHPKGTLAQYPNLKCIASAGAGVDYIFDDSTAPTNTPITRVVDPYLASDMSEHVLAVILAELKNFNTYKLQQVDHNWNPKEYRRIQDVTIGIMGLGELGALTAKNLVKYGFQVQGWSRSKKEIEGVQAFAGQEQLDPFLNSTEFLVCLLPLTPQTEGILNRSLFLKLPKNAYIINVARGGHMVDEDLLHALDSGHLSGASLDVYHEEPLPGDHPFWQHPKIFMTPHYASVSDTHSVVPQILENYERLGNNRELLNKVNRTKGY</sequence>
<dbReference type="Pfam" id="PF02826">
    <property type="entry name" value="2-Hacid_dh_C"/>
    <property type="match status" value="1"/>
</dbReference>
<dbReference type="OrthoDB" id="9805416at2"/>
<dbReference type="SUPFAM" id="SSF52283">
    <property type="entry name" value="Formate/glycerate dehydrogenase catalytic domain-like"/>
    <property type="match status" value="1"/>
</dbReference>
<evidence type="ECO:0000313" key="4">
    <source>
        <dbReference type="Proteomes" id="UP000215244"/>
    </source>
</evidence>
<dbReference type="InterPro" id="IPR006140">
    <property type="entry name" value="D-isomer_DH_NAD-bd"/>
</dbReference>
<proteinExistence type="predicted"/>
<keyword evidence="3" id="KW-0670">Pyruvate</keyword>
<name>A0A223VA83_9FLAO</name>
<gene>
    <name evidence="3" type="ORF">CJ263_19295</name>
</gene>
<dbReference type="SUPFAM" id="SSF51735">
    <property type="entry name" value="NAD(P)-binding Rossmann-fold domains"/>
    <property type="match status" value="1"/>
</dbReference>
<reference evidence="3 4" key="1">
    <citation type="submission" date="2017-08" db="EMBL/GenBank/DDBJ databases">
        <title>The complete genome sequence of Maribacter sp. B1, isolated from deep-sea sediment.</title>
        <authorList>
            <person name="Wu Y.-H."/>
            <person name="Cheng H."/>
            <person name="Xu X.-W."/>
        </authorList>
    </citation>
    <scope>NUCLEOTIDE SEQUENCE [LARGE SCALE GENOMIC DNA]</scope>
    <source>
        <strain evidence="3 4">B1</strain>
    </source>
</reference>
<keyword evidence="1" id="KW-0560">Oxidoreductase</keyword>
<dbReference type="KEGG" id="marb:CJ263_19295"/>
<dbReference type="RefSeq" id="WP_094998770.1">
    <property type="nucleotide sequence ID" value="NZ_BMJL01000008.1"/>
</dbReference>
<dbReference type="PANTHER" id="PTHR43333:SF1">
    <property type="entry name" value="D-ISOMER SPECIFIC 2-HYDROXYACID DEHYDROGENASE NAD-BINDING DOMAIN-CONTAINING PROTEIN"/>
    <property type="match status" value="1"/>
</dbReference>
<dbReference type="EMBL" id="CP022957">
    <property type="protein sequence ID" value="ASV32197.1"/>
    <property type="molecule type" value="Genomic_DNA"/>
</dbReference>
<evidence type="ECO:0000313" key="3">
    <source>
        <dbReference type="EMBL" id="ASV32197.1"/>
    </source>
</evidence>
<organism evidence="3 4">
    <name type="scientific">Maribacter cobaltidurans</name>
    <dbReference type="NCBI Taxonomy" id="1178778"/>
    <lineage>
        <taxon>Bacteria</taxon>
        <taxon>Pseudomonadati</taxon>
        <taxon>Bacteroidota</taxon>
        <taxon>Flavobacteriia</taxon>
        <taxon>Flavobacteriales</taxon>
        <taxon>Flavobacteriaceae</taxon>
        <taxon>Maribacter</taxon>
    </lineage>
</organism>
<dbReference type="PROSITE" id="PS00671">
    <property type="entry name" value="D_2_HYDROXYACID_DH_3"/>
    <property type="match status" value="1"/>
</dbReference>
<dbReference type="InterPro" id="IPR029753">
    <property type="entry name" value="D-isomer_DH_CS"/>
</dbReference>
<dbReference type="Gene3D" id="3.40.50.720">
    <property type="entry name" value="NAD(P)-binding Rossmann-like Domain"/>
    <property type="match status" value="2"/>
</dbReference>
<dbReference type="CDD" id="cd12164">
    <property type="entry name" value="GDH_like_2"/>
    <property type="match status" value="1"/>
</dbReference>
<keyword evidence="2" id="KW-0520">NAD</keyword>
<accession>A0A223VA83</accession>
<evidence type="ECO:0000256" key="2">
    <source>
        <dbReference type="ARBA" id="ARBA00023027"/>
    </source>
</evidence>